<dbReference type="InterPro" id="IPR036259">
    <property type="entry name" value="MFS_trans_sf"/>
</dbReference>
<feature type="transmembrane region" description="Helical" evidence="2">
    <location>
        <begin position="821"/>
        <end position="840"/>
    </location>
</feature>
<dbReference type="Gene3D" id="3.40.50.10990">
    <property type="entry name" value="GTP cyclohydrolase II"/>
    <property type="match status" value="1"/>
</dbReference>
<feature type="transmembrane region" description="Helical" evidence="2">
    <location>
        <begin position="1186"/>
        <end position="1206"/>
    </location>
</feature>
<evidence type="ECO:0000256" key="2">
    <source>
        <dbReference type="SAM" id="Phobius"/>
    </source>
</evidence>
<dbReference type="SUPFAM" id="SSF142695">
    <property type="entry name" value="RibA-like"/>
    <property type="match status" value="1"/>
</dbReference>
<dbReference type="InterPro" id="IPR022163">
    <property type="entry name" value="GTP_CH_N"/>
</dbReference>
<feature type="transmembrane region" description="Helical" evidence="2">
    <location>
        <begin position="1153"/>
        <end position="1174"/>
    </location>
</feature>
<reference evidence="4 5" key="1">
    <citation type="journal article" date="2013" name="Nat. Commun.">
        <title>The evolution and pathogenic mechanisms of the rice sheath blight pathogen.</title>
        <authorList>
            <person name="Zheng A."/>
            <person name="Lin R."/>
            <person name="Xu L."/>
            <person name="Qin P."/>
            <person name="Tang C."/>
            <person name="Ai P."/>
            <person name="Zhang D."/>
            <person name="Liu Y."/>
            <person name="Sun Z."/>
            <person name="Feng H."/>
            <person name="Wang Y."/>
            <person name="Chen Y."/>
            <person name="Liang X."/>
            <person name="Fu R."/>
            <person name="Li Q."/>
            <person name="Zhang J."/>
            <person name="Yu X."/>
            <person name="Xie Z."/>
            <person name="Ding L."/>
            <person name="Guan P."/>
            <person name="Tang J."/>
            <person name="Liang Y."/>
            <person name="Wang S."/>
            <person name="Deng Q."/>
            <person name="Li S."/>
            <person name="Zhu J."/>
            <person name="Wang L."/>
            <person name="Liu H."/>
            <person name="Li P."/>
        </authorList>
    </citation>
    <scope>NUCLEOTIDE SEQUENCE [LARGE SCALE GENOMIC DNA]</scope>
    <source>
        <strain evidence="5">AG-1 IA</strain>
    </source>
</reference>
<feature type="transmembrane region" description="Helical" evidence="2">
    <location>
        <begin position="1130"/>
        <end position="1147"/>
    </location>
</feature>
<evidence type="ECO:0000259" key="3">
    <source>
        <dbReference type="Pfam" id="PF12471"/>
    </source>
</evidence>
<feature type="transmembrane region" description="Helical" evidence="2">
    <location>
        <begin position="1212"/>
        <end position="1233"/>
    </location>
</feature>
<keyword evidence="2" id="KW-1133">Transmembrane helix</keyword>
<dbReference type="Pfam" id="PF12471">
    <property type="entry name" value="GTP_CH_N"/>
    <property type="match status" value="2"/>
</dbReference>
<keyword evidence="4" id="KW-0378">Hydrolase</keyword>
<dbReference type="OrthoDB" id="4139357at2759"/>
<accession>L8X5N3</accession>
<dbReference type="HOGENOM" id="CLU_265393_0_0_1"/>
<keyword evidence="2" id="KW-0812">Transmembrane</keyword>
<dbReference type="Gene3D" id="1.20.1250.20">
    <property type="entry name" value="MFS general substrate transporter like domains"/>
    <property type="match status" value="2"/>
</dbReference>
<feature type="transmembrane region" description="Helical" evidence="2">
    <location>
        <begin position="745"/>
        <end position="769"/>
    </location>
</feature>
<dbReference type="PANTHER" id="PTHR47259:SF2">
    <property type="entry name" value="URACIL-REGULATED PROTEIN 1"/>
    <property type="match status" value="1"/>
</dbReference>
<evidence type="ECO:0000313" key="5">
    <source>
        <dbReference type="Proteomes" id="UP000011668"/>
    </source>
</evidence>
<dbReference type="PANTHER" id="PTHR47259">
    <property type="match status" value="1"/>
</dbReference>
<feature type="transmembrane region" description="Helical" evidence="2">
    <location>
        <begin position="1059"/>
        <end position="1080"/>
    </location>
</feature>
<name>L8X5N3_THACA</name>
<feature type="transmembrane region" description="Helical" evidence="2">
    <location>
        <begin position="1100"/>
        <end position="1118"/>
    </location>
</feature>
<comment type="caution">
    <text evidence="4">The sequence shown here is derived from an EMBL/GenBank/DDBJ whole genome shotgun (WGS) entry which is preliminary data.</text>
</comment>
<keyword evidence="5" id="KW-1185">Reference proteome</keyword>
<feature type="compositionally biased region" description="Low complexity" evidence="1">
    <location>
        <begin position="53"/>
        <end position="63"/>
    </location>
</feature>
<feature type="compositionally biased region" description="Polar residues" evidence="1">
    <location>
        <begin position="40"/>
        <end position="52"/>
    </location>
</feature>
<organism evidence="4 5">
    <name type="scientific">Thanatephorus cucumeris (strain AG1-IA)</name>
    <name type="common">Rice sheath blight fungus</name>
    <name type="synonym">Rhizoctonia solani</name>
    <dbReference type="NCBI Taxonomy" id="983506"/>
    <lineage>
        <taxon>Eukaryota</taxon>
        <taxon>Fungi</taxon>
        <taxon>Dikarya</taxon>
        <taxon>Basidiomycota</taxon>
        <taxon>Agaricomycotina</taxon>
        <taxon>Agaricomycetes</taxon>
        <taxon>Cantharellales</taxon>
        <taxon>Ceratobasidiaceae</taxon>
        <taxon>Rhizoctonia</taxon>
        <taxon>Rhizoctonia solani AG-1</taxon>
    </lineage>
</organism>
<feature type="compositionally biased region" description="Basic residues" evidence="1">
    <location>
        <begin position="1009"/>
        <end position="1019"/>
    </location>
</feature>
<evidence type="ECO:0000256" key="1">
    <source>
        <dbReference type="SAM" id="MobiDB-lite"/>
    </source>
</evidence>
<sequence length="1255" mass="136416">MSDDALLNQILSKLDTLTTAQATLTERVESLTRTGAGVPTISQPNRPASPTVTLSSSGMGLGTSPPVSSALGIPTAVSVSALTASRPTGTPIEQPKDKALYPNRVILTSAWNFRTLWGDDMTWANYPALLSLPRSNRDKAYPTQMGCRHSNCQRPDCVLTSAIQYQVAQCHRGSNNACHPSAHSGSYSIYRALAIAMGTLSPTHQPNYSLTEPPVEIPPQFNKYMPTRLRVDWTSDPVLQSPKLWHIKLSEIDAALTTPTALPVDGKIVIKSRPLLNPDGTQSDADPGIELACSKAAVEPVWWLPGVAEHTQGHVSHESLLRRALFEETGGMYPELITRPDIKVFLPPIGVLTIISSGNGSDVFGSDICTCKPYLVFAIEECVRTAQKGGVGIVVYFRKEGRALGEVTKYLVYNLRKRGGDSADKYFKSTELIAGVKDMRFQALMPDILHWKYNAIVDSGIPILKRYDLPEHLIPPDSRVEIDAKIASGYFTSGKKVTEADLYKTVGAQGALGKIRSSRNPREPAWISVEQLSQFIRPISGKCIALDTILWSPWAYPYCLSVLAPCVSDVTRARKREHSWIAYIVTYCTMITPQTRRQASQIFNDTHSDSDDIGDGVDDMRSPLDRTIDKIGMGPYQWALLGLCVTSERPFTPPFPRMWLQAIAIILPRVQDEYAIPDSQIGLLSASMFCGMMFGALGWGSCSDVVGRSMAFNLTLAFTSLFGVLGSMPTDGTLFLENVPKKKQYLLTALSVFFSLGAVVSAIIAIIIIPGNSCPEPNVVAPENSTSNSFAKLVRTLVARGDDPGNENTPLLCDVATQNRGWKYLLGVLGIIVCFPVLVVSPRYLVSAGRNTEAVAALQSIEDYNMKFGRPSRSRFVITLADVCDAKPSAMLSEEGVMFDAGDDEEANVGNRPSSRGSNEERKSSGSDSGKEDDRSQALSQQPADRTDYRATSQSPEGAVGQGWSFDTPMPPHADENASYFEQKAPTTPDGESGASTPGTSRPRDSRRLSRPPRPHMGGRSRSSVYVEQSLPSTFGRPIATWLDRVAMLFTPEWRLTTILIWCAWWGMSLAFTMFNVYLPKLLERRLGDAGGGEGSRKEALWDIVIFTLGGCPGIGAWMIESPLGRRKSLALSTFMTAMCCLAFVQVESKTGVVWSTIGVSLASAIMWAVLYGMTPEIFDTKVRGTACGTASAGGMIAPVAGGILLDASPAFPVYASIAVFLFSVVCVLLLPFEKCPTDGKDSGSDDRGEYTALH</sequence>
<feature type="compositionally biased region" description="Basic and acidic residues" evidence="1">
    <location>
        <begin position="918"/>
        <end position="936"/>
    </location>
</feature>
<feature type="transmembrane region" description="Helical" evidence="2">
    <location>
        <begin position="705"/>
        <end position="725"/>
    </location>
</feature>
<proteinExistence type="predicted"/>
<feature type="region of interest" description="Disordered" evidence="1">
    <location>
        <begin position="899"/>
        <end position="1025"/>
    </location>
</feature>
<dbReference type="Proteomes" id="UP000011668">
    <property type="component" value="Unassembled WGS sequence"/>
</dbReference>
<dbReference type="AlphaFoldDB" id="L8X5N3"/>
<protein>
    <submittedName>
        <fullName evidence="4">Cyclohydrolase</fullName>
    </submittedName>
</protein>
<gene>
    <name evidence="4" type="ORF">AG1IA_02023</name>
</gene>
<dbReference type="InterPro" id="IPR036144">
    <property type="entry name" value="RibA-like_sf"/>
</dbReference>
<dbReference type="STRING" id="983506.L8X5N3"/>
<feature type="domain" description="GTP cyclohydrolase N-terminal" evidence="3">
    <location>
        <begin position="181"/>
        <end position="222"/>
    </location>
</feature>
<feature type="region of interest" description="Disordered" evidence="1">
    <location>
        <begin position="36"/>
        <end position="63"/>
    </location>
</feature>
<keyword evidence="2" id="KW-0472">Membrane</keyword>
<dbReference type="EMBL" id="AFRT01000460">
    <property type="protein sequence ID" value="ELU43944.1"/>
    <property type="molecule type" value="Genomic_DNA"/>
</dbReference>
<evidence type="ECO:0000313" key="4">
    <source>
        <dbReference type="EMBL" id="ELU43944.1"/>
    </source>
</evidence>
<dbReference type="SUPFAM" id="SSF103473">
    <property type="entry name" value="MFS general substrate transporter"/>
    <property type="match status" value="1"/>
</dbReference>
<feature type="compositionally biased region" description="Polar residues" evidence="1">
    <location>
        <begin position="937"/>
        <end position="956"/>
    </location>
</feature>
<dbReference type="GO" id="GO:0016787">
    <property type="term" value="F:hydrolase activity"/>
    <property type="evidence" value="ECO:0007669"/>
    <property type="project" value="UniProtKB-KW"/>
</dbReference>
<feature type="domain" description="GTP cyclohydrolase N-terminal" evidence="3">
    <location>
        <begin position="246"/>
        <end position="328"/>
    </location>
</feature>